<dbReference type="EMBL" id="BARS01004154">
    <property type="protein sequence ID" value="GAF73850.1"/>
    <property type="molecule type" value="Genomic_DNA"/>
</dbReference>
<evidence type="ECO:0000256" key="6">
    <source>
        <dbReference type="ARBA" id="ARBA00023136"/>
    </source>
</evidence>
<sequence length="136" mass="15278">MLIFGMVLFALGGVAFAFGALTVGRLVRPTVPHPDKGAAYECGEPAIGDSWVQFDLRFYTVALIFIVFDVEVALLWPWAVAFKSMGGPAFWAFLVFFLLIAIPFLYEWNSGYLNWVRAYTAQERSVVLEENVDELD</sequence>
<keyword evidence="3" id="KW-0813">Transport</keyword>
<dbReference type="InterPro" id="IPR000440">
    <property type="entry name" value="NADH_UbQ/plastoQ_OxRdtase_su3"/>
</dbReference>
<comment type="similarity">
    <text evidence="2">Belongs to the complex I subunit 3 family.</text>
</comment>
<dbReference type="GO" id="GO:0008137">
    <property type="term" value="F:NADH dehydrogenase (ubiquinone) activity"/>
    <property type="evidence" value="ECO:0007669"/>
    <property type="project" value="InterPro"/>
</dbReference>
<dbReference type="Gene3D" id="1.20.58.1610">
    <property type="entry name" value="NADH:ubiquinone/plastoquinone oxidoreductase, chain 3"/>
    <property type="match status" value="1"/>
</dbReference>
<name>X0TCP7_9ZZZZ</name>
<evidence type="ECO:0000256" key="5">
    <source>
        <dbReference type="ARBA" id="ARBA00022989"/>
    </source>
</evidence>
<evidence type="ECO:0000256" key="7">
    <source>
        <dbReference type="SAM" id="Phobius"/>
    </source>
</evidence>
<evidence type="ECO:0000313" key="8">
    <source>
        <dbReference type="EMBL" id="GAF73850.1"/>
    </source>
</evidence>
<proteinExistence type="inferred from homology"/>
<evidence type="ECO:0000256" key="4">
    <source>
        <dbReference type="ARBA" id="ARBA00022692"/>
    </source>
</evidence>
<keyword evidence="4 7" id="KW-0812">Transmembrane</keyword>
<organism evidence="8">
    <name type="scientific">marine sediment metagenome</name>
    <dbReference type="NCBI Taxonomy" id="412755"/>
    <lineage>
        <taxon>unclassified sequences</taxon>
        <taxon>metagenomes</taxon>
        <taxon>ecological metagenomes</taxon>
    </lineage>
</organism>
<accession>X0TCP7</accession>
<keyword evidence="6 7" id="KW-0472">Membrane</keyword>
<protein>
    <recommendedName>
        <fullName evidence="9">NADH-quinone oxidoreductase subunit</fullName>
    </recommendedName>
</protein>
<dbReference type="AlphaFoldDB" id="X0TCP7"/>
<feature type="transmembrane region" description="Helical" evidence="7">
    <location>
        <begin position="58"/>
        <end position="82"/>
    </location>
</feature>
<evidence type="ECO:0000256" key="2">
    <source>
        <dbReference type="ARBA" id="ARBA00008472"/>
    </source>
</evidence>
<evidence type="ECO:0000256" key="1">
    <source>
        <dbReference type="ARBA" id="ARBA00004370"/>
    </source>
</evidence>
<comment type="subcellular location">
    <subcellularLocation>
        <location evidence="1">Membrane</location>
    </subcellularLocation>
</comment>
<comment type="caution">
    <text evidence="8">The sequence shown here is derived from an EMBL/GenBank/DDBJ whole genome shotgun (WGS) entry which is preliminary data.</text>
</comment>
<evidence type="ECO:0008006" key="9">
    <source>
        <dbReference type="Google" id="ProtNLM"/>
    </source>
</evidence>
<dbReference type="GO" id="GO:0030964">
    <property type="term" value="C:NADH dehydrogenase complex"/>
    <property type="evidence" value="ECO:0007669"/>
    <property type="project" value="TreeGrafter"/>
</dbReference>
<reference evidence="8" key="1">
    <citation type="journal article" date="2014" name="Front. Microbiol.">
        <title>High frequency of phylogenetically diverse reductive dehalogenase-homologous genes in deep subseafloor sedimentary metagenomes.</title>
        <authorList>
            <person name="Kawai M."/>
            <person name="Futagami T."/>
            <person name="Toyoda A."/>
            <person name="Takaki Y."/>
            <person name="Nishi S."/>
            <person name="Hori S."/>
            <person name="Arai W."/>
            <person name="Tsubouchi T."/>
            <person name="Morono Y."/>
            <person name="Uchiyama I."/>
            <person name="Ito T."/>
            <person name="Fujiyama A."/>
            <person name="Inagaki F."/>
            <person name="Takami H."/>
        </authorList>
    </citation>
    <scope>NUCLEOTIDE SEQUENCE</scope>
    <source>
        <strain evidence="8">Expedition CK06-06</strain>
    </source>
</reference>
<dbReference type="PANTHER" id="PTHR11058:SF9">
    <property type="entry name" value="NADH-UBIQUINONE OXIDOREDUCTASE CHAIN 3"/>
    <property type="match status" value="1"/>
</dbReference>
<feature type="transmembrane region" description="Helical" evidence="7">
    <location>
        <begin position="89"/>
        <end position="106"/>
    </location>
</feature>
<dbReference type="PANTHER" id="PTHR11058">
    <property type="entry name" value="NADH-UBIQUINONE OXIDOREDUCTASE CHAIN 3"/>
    <property type="match status" value="1"/>
</dbReference>
<dbReference type="Pfam" id="PF00507">
    <property type="entry name" value="Oxidored_q4"/>
    <property type="match status" value="1"/>
</dbReference>
<keyword evidence="5 7" id="KW-1133">Transmembrane helix</keyword>
<evidence type="ECO:0000256" key="3">
    <source>
        <dbReference type="ARBA" id="ARBA00022448"/>
    </source>
</evidence>
<dbReference type="InterPro" id="IPR038430">
    <property type="entry name" value="NDAH_ubi_oxred_su3_sf"/>
</dbReference>
<gene>
    <name evidence="8" type="ORF">S01H1_08098</name>
</gene>